<dbReference type="InterPro" id="IPR007096">
    <property type="entry name" value="RNA-dir_Rpol_cat_phage"/>
</dbReference>
<evidence type="ECO:0000256" key="3">
    <source>
        <dbReference type="ARBA" id="ARBA00022695"/>
    </source>
</evidence>
<keyword evidence="8" id="KW-0460">Magnesium</keyword>
<dbReference type="EC" id="2.7.7.48" evidence="1"/>
<evidence type="ECO:0000256" key="4">
    <source>
        <dbReference type="ARBA" id="ARBA00022741"/>
    </source>
</evidence>
<dbReference type="SUPFAM" id="SSF56672">
    <property type="entry name" value="DNA/RNA polymerases"/>
    <property type="match status" value="1"/>
</dbReference>
<evidence type="ECO:0000256" key="6">
    <source>
        <dbReference type="ARBA" id="ARBA00030248"/>
    </source>
</evidence>
<evidence type="ECO:0000256" key="5">
    <source>
        <dbReference type="ARBA" id="ARBA00022953"/>
    </source>
</evidence>
<comment type="catalytic activity">
    <reaction evidence="7">
        <text>RNA(n) + a ribonucleoside 5'-triphosphate = RNA(n+1) + diphosphate</text>
        <dbReference type="Rhea" id="RHEA:21248"/>
        <dbReference type="Rhea" id="RHEA-COMP:14527"/>
        <dbReference type="Rhea" id="RHEA-COMP:17342"/>
        <dbReference type="ChEBI" id="CHEBI:33019"/>
        <dbReference type="ChEBI" id="CHEBI:61557"/>
        <dbReference type="ChEBI" id="CHEBI:140395"/>
        <dbReference type="EC" id="2.7.7.48"/>
    </reaction>
</comment>
<evidence type="ECO:0000259" key="9">
    <source>
        <dbReference type="PROSITE" id="PS50522"/>
    </source>
</evidence>
<evidence type="ECO:0000256" key="7">
    <source>
        <dbReference type="ARBA" id="ARBA00048744"/>
    </source>
</evidence>
<feature type="domain" description="RdRp catalytic" evidence="9">
    <location>
        <begin position="243"/>
        <end position="368"/>
    </location>
</feature>
<evidence type="ECO:0000256" key="2">
    <source>
        <dbReference type="ARBA" id="ARBA00022679"/>
    </source>
</evidence>
<keyword evidence="4" id="KW-0547">Nucleotide-binding</keyword>
<dbReference type="Pfam" id="PF03431">
    <property type="entry name" value="RNA_replicase_B"/>
    <property type="match status" value="1"/>
</dbReference>
<dbReference type="GO" id="GO:0000166">
    <property type="term" value="F:nucleotide binding"/>
    <property type="evidence" value="ECO:0007669"/>
    <property type="project" value="UniProtKB-KW"/>
</dbReference>
<dbReference type="EMBL" id="KX883469">
    <property type="protein sequence ID" value="APG76993.1"/>
    <property type="molecule type" value="Genomic_RNA"/>
</dbReference>
<dbReference type="GO" id="GO:0039694">
    <property type="term" value="P:viral RNA genome replication"/>
    <property type="evidence" value="ECO:0007669"/>
    <property type="project" value="InterPro"/>
</dbReference>
<dbReference type="GO" id="GO:0046872">
    <property type="term" value="F:metal ion binding"/>
    <property type="evidence" value="ECO:0007669"/>
    <property type="project" value="UniProtKB-KW"/>
</dbReference>
<proteinExistence type="predicted"/>
<keyword evidence="2" id="KW-0808">Transferase</keyword>
<sequence length="558" mass="64011">MEKSTTRAFQKILTSFRFTKSDNVSEEFAIQRYLKKMEIPDPENMELRRESCWTNWLATDLGLPRTFSLLPGDWYRARSLLHSWLSDFTLGPVSFPTGSEFTPTRGKNSIEAKLCLSTWTCTPDCFDSFCKTAYEHKGLKRAVKKRFKTYVDSNGFDLNEANAILWRHFKSQKDPAWSIFSWKCSRVVTFVHGSRFSTVPKNNEKDRPINIEPFCNVLIQKRVGDGLRNVLKKRGIYLDNLPALHQGLIADISKATIDLKDASDSISIALCEFLLPKRILNVLHSCRSDMVLGLDGNFHVTNKISSMGNGFTFELMTLILTAICRVLDPGASVFGDDIILRRTNARTLISLLTRVGFTVNEDKSFWIGPFRESCGANWHHDYGYFRSFDFRYPQNIHDCVVIYNKVVALSREEGFAQFTKLENCLRRTIPFALRGKWTLYDSIQWKEGRVSGTSPVLSGYFRCPKSGRIPAVSKQVSGDICRRLSYQKVTGSFYSFEYKPKLRSPNLKHLKSSNWAKYEMYLDSGRRAKDVLTDVGVWVRKVCVILDGERVYQLATVR</sequence>
<feature type="binding site" evidence="8">
    <location>
        <position position="336"/>
    </location>
    <ligand>
        <name>Mg(2+)</name>
        <dbReference type="ChEBI" id="CHEBI:18420"/>
        <label>2</label>
    </ligand>
</feature>
<organism evidence="10">
    <name type="scientific">Beihai levi-like virus 20</name>
    <dbReference type="NCBI Taxonomy" id="1922406"/>
    <lineage>
        <taxon>Viruses</taxon>
        <taxon>Riboviria</taxon>
    </lineage>
</organism>
<keyword evidence="8" id="KW-0479">Metal-binding</keyword>
<evidence type="ECO:0000313" key="10">
    <source>
        <dbReference type="EMBL" id="APG76993.1"/>
    </source>
</evidence>
<dbReference type="InterPro" id="IPR043502">
    <property type="entry name" value="DNA/RNA_pol_sf"/>
</dbReference>
<protein>
    <recommendedName>
        <fullName evidence="1">RNA-directed RNA polymerase</fullName>
        <ecNumber evidence="1">2.7.7.48</ecNumber>
    </recommendedName>
    <alternativeName>
        <fullName evidence="6">RNA replicase beta chain</fullName>
    </alternativeName>
</protein>
<reference evidence="10" key="1">
    <citation type="journal article" date="2016" name="Nature">
        <title>Redefining the invertebrate RNA virosphere.</title>
        <authorList>
            <person name="Shi M."/>
            <person name="Lin X.D."/>
            <person name="Tian J.H."/>
            <person name="Chen L.J."/>
            <person name="Chen X."/>
            <person name="Li C.X."/>
            <person name="Qin X.C."/>
            <person name="Li J."/>
            <person name="Cao J.P."/>
            <person name="Eden J.S."/>
            <person name="Buchmann J."/>
            <person name="Wang W."/>
            <person name="Xu J."/>
            <person name="Holmes E.C."/>
            <person name="Zhang Y.Z."/>
        </authorList>
    </citation>
    <scope>NUCLEOTIDE SEQUENCE</scope>
    <source>
        <strain evidence="10">BHJJX20688</strain>
    </source>
</reference>
<keyword evidence="3" id="KW-0548">Nucleotidyltransferase</keyword>
<comment type="cofactor">
    <cofactor evidence="8">
        <name>Mg(2+)</name>
        <dbReference type="ChEBI" id="CHEBI:18420"/>
    </cofactor>
    <text evidence="8">Binds 2 Mg(2+) per subunit.</text>
</comment>
<evidence type="ECO:0000256" key="8">
    <source>
        <dbReference type="PIRSR" id="PIRSR605093-1"/>
    </source>
</evidence>
<name>A0A1L3KI07_9VIRU</name>
<dbReference type="InterPro" id="IPR005093">
    <property type="entry name" value="RNArep_beta"/>
</dbReference>
<accession>A0A1L3KI07</accession>
<dbReference type="PROSITE" id="PS50522">
    <property type="entry name" value="RDRP_PHAGE"/>
    <property type="match status" value="1"/>
</dbReference>
<evidence type="ECO:0000256" key="1">
    <source>
        <dbReference type="ARBA" id="ARBA00012494"/>
    </source>
</evidence>
<dbReference type="GO" id="GO:0003968">
    <property type="term" value="F:RNA-directed RNA polymerase activity"/>
    <property type="evidence" value="ECO:0007669"/>
    <property type="project" value="UniProtKB-EC"/>
</dbReference>
<feature type="binding site" evidence="8">
    <location>
        <position position="258"/>
    </location>
    <ligand>
        <name>Mg(2+)</name>
        <dbReference type="ChEBI" id="CHEBI:18420"/>
        <label>2</label>
    </ligand>
</feature>
<feature type="binding site" evidence="8">
    <location>
        <position position="337"/>
    </location>
    <ligand>
        <name>Mg(2+)</name>
        <dbReference type="ChEBI" id="CHEBI:18420"/>
        <label>2</label>
    </ligand>
</feature>
<keyword evidence="5" id="KW-0693">Viral RNA replication</keyword>